<keyword evidence="2" id="KW-1185">Reference proteome</keyword>
<dbReference type="Pfam" id="PF01547">
    <property type="entry name" value="SBP_bac_1"/>
    <property type="match status" value="1"/>
</dbReference>
<evidence type="ECO:0000313" key="1">
    <source>
        <dbReference type="EMBL" id="NMP24885.1"/>
    </source>
</evidence>
<accession>A0A7Y0L9B1</accession>
<organism evidence="1 2">
    <name type="scientific">Sulfobacillus harzensis</name>
    <dbReference type="NCBI Taxonomy" id="2729629"/>
    <lineage>
        <taxon>Bacteria</taxon>
        <taxon>Bacillati</taxon>
        <taxon>Bacillota</taxon>
        <taxon>Clostridia</taxon>
        <taxon>Eubacteriales</taxon>
        <taxon>Clostridiales Family XVII. Incertae Sedis</taxon>
        <taxon>Sulfobacillus</taxon>
    </lineage>
</organism>
<protein>
    <submittedName>
        <fullName evidence="1">Extracellular solute-binding protein</fullName>
    </submittedName>
</protein>
<dbReference type="Proteomes" id="UP000533476">
    <property type="component" value="Unassembled WGS sequence"/>
</dbReference>
<dbReference type="SUPFAM" id="SSF53850">
    <property type="entry name" value="Periplasmic binding protein-like II"/>
    <property type="match status" value="1"/>
</dbReference>
<dbReference type="InterPro" id="IPR050490">
    <property type="entry name" value="Bact_solute-bd_prot1"/>
</dbReference>
<dbReference type="AlphaFoldDB" id="A0A7Y0L9B1"/>
<reference evidence="1 2" key="1">
    <citation type="submission" date="2020-04" db="EMBL/GenBank/DDBJ databases">
        <authorList>
            <person name="Zhang R."/>
            <person name="Schippers A."/>
        </authorList>
    </citation>
    <scope>NUCLEOTIDE SEQUENCE [LARGE SCALE GENOMIC DNA]</scope>
    <source>
        <strain evidence="1 2">DSM 109850</strain>
    </source>
</reference>
<comment type="caution">
    <text evidence="1">The sequence shown here is derived from an EMBL/GenBank/DDBJ whole genome shotgun (WGS) entry which is preliminary data.</text>
</comment>
<dbReference type="InterPro" id="IPR006059">
    <property type="entry name" value="SBP"/>
</dbReference>
<dbReference type="PANTHER" id="PTHR43649:SF14">
    <property type="entry name" value="BLR3389 PROTEIN"/>
    <property type="match status" value="1"/>
</dbReference>
<dbReference type="EMBL" id="JABBVZ010000169">
    <property type="protein sequence ID" value="NMP24885.1"/>
    <property type="molecule type" value="Genomic_DNA"/>
</dbReference>
<dbReference type="PANTHER" id="PTHR43649">
    <property type="entry name" value="ARABINOSE-BINDING PROTEIN-RELATED"/>
    <property type="match status" value="1"/>
</dbReference>
<sequence length="439" mass="47631">MNVGNGLMLMAGTALFAGILAGCGAQPSTSAGAASGGMTLWNVDSGTAEQVDNETISAWNKAHPNDTIQASYIESNPYLEKLQIAMGSSNRPDIWTNDIWTNWGGGRLKTYINAGDVLNLTPYLKADPSWGNKFLPSIMKSVTFEGKIYGVPHGNIQPVNFFYNKALFKQYHVSPPATWNQLLQDIRIFKSHGVIPIALGGADNWPDLMYFEYLVDRIGGPTVYKSISAGTPNSWSNPVVTQALDRMKQLVNMGAFENGFSSVGSNNGEDAALLYTGKAAMWLMGAWGYGSIEGSDSSFLPKLGWFPFPSVPGGKGNPADVAGNPANFFSISAKSPHKTAAIEYLKQYNLNSTNIKNLINIGYVPPVKGIGSELAHAKNGAYEQFYYNLAVKAPYFQQSWDTALPTVEGNELDTDLGKFMVGQMSVQQFEADMNAHLQK</sequence>
<proteinExistence type="predicted"/>
<gene>
    <name evidence="1" type="ORF">HIJ39_21500</name>
</gene>
<name>A0A7Y0L9B1_9FIRM</name>
<dbReference type="RefSeq" id="WP_169103090.1">
    <property type="nucleotide sequence ID" value="NZ_JABBVZ010000169.1"/>
</dbReference>
<dbReference type="Gene3D" id="3.40.190.10">
    <property type="entry name" value="Periplasmic binding protein-like II"/>
    <property type="match status" value="2"/>
</dbReference>
<evidence type="ECO:0000313" key="2">
    <source>
        <dbReference type="Proteomes" id="UP000533476"/>
    </source>
</evidence>